<proteinExistence type="predicted"/>
<comment type="caution">
    <text evidence="1">The sequence shown here is derived from an EMBL/GenBank/DDBJ whole genome shotgun (WGS) entry which is preliminary data.</text>
</comment>
<accession>A0A1Q9F5U2</accession>
<dbReference type="AlphaFoldDB" id="A0A1Q9F5U2"/>
<dbReference type="Proteomes" id="UP000186817">
    <property type="component" value="Unassembled WGS sequence"/>
</dbReference>
<organism evidence="1 2">
    <name type="scientific">Symbiodinium microadriaticum</name>
    <name type="common">Dinoflagellate</name>
    <name type="synonym">Zooxanthella microadriatica</name>
    <dbReference type="NCBI Taxonomy" id="2951"/>
    <lineage>
        <taxon>Eukaryota</taxon>
        <taxon>Sar</taxon>
        <taxon>Alveolata</taxon>
        <taxon>Dinophyceae</taxon>
        <taxon>Suessiales</taxon>
        <taxon>Symbiodiniaceae</taxon>
        <taxon>Symbiodinium</taxon>
    </lineage>
</organism>
<dbReference type="EMBL" id="LSRX01000008">
    <property type="protein sequence ID" value="OLQ14969.1"/>
    <property type="molecule type" value="Genomic_DNA"/>
</dbReference>
<reference evidence="1 2" key="1">
    <citation type="submission" date="2016-02" db="EMBL/GenBank/DDBJ databases">
        <title>Genome analysis of coral dinoflagellate symbionts highlights evolutionary adaptations to a symbiotic lifestyle.</title>
        <authorList>
            <person name="Aranda M."/>
            <person name="Li Y."/>
            <person name="Liew Y.J."/>
            <person name="Baumgarten S."/>
            <person name="Simakov O."/>
            <person name="Wilson M."/>
            <person name="Piel J."/>
            <person name="Ashoor H."/>
            <person name="Bougouffa S."/>
            <person name="Bajic V.B."/>
            <person name="Ryu T."/>
            <person name="Ravasi T."/>
            <person name="Bayer T."/>
            <person name="Micklem G."/>
            <person name="Kim H."/>
            <person name="Bhak J."/>
            <person name="Lajeunesse T.C."/>
            <person name="Voolstra C.R."/>
        </authorList>
    </citation>
    <scope>NUCLEOTIDE SEQUENCE [LARGE SCALE GENOMIC DNA]</scope>
    <source>
        <strain evidence="1 2">CCMP2467</strain>
    </source>
</reference>
<evidence type="ECO:0000313" key="1">
    <source>
        <dbReference type="EMBL" id="OLQ14969.1"/>
    </source>
</evidence>
<evidence type="ECO:0000313" key="2">
    <source>
        <dbReference type="Proteomes" id="UP000186817"/>
    </source>
</evidence>
<name>A0A1Q9F5U2_SYMMI</name>
<sequence>MVAYINLLTSLEGSLFMTEEMYKNFKAGAKLSLAHFIREHPVKRLAKTEVRYYLEKGQVDDELFGRGQLRRAAIFDKATKQTRLEIVRASSFHWDEPHKMWDNDRLATGALR</sequence>
<dbReference type="OrthoDB" id="408294at2759"/>
<protein>
    <submittedName>
        <fullName evidence="1">Uncharacterized protein</fullName>
    </submittedName>
</protein>
<keyword evidence="2" id="KW-1185">Reference proteome</keyword>
<gene>
    <name evidence="1" type="ORF">AK812_SmicGene817</name>
</gene>